<protein>
    <submittedName>
        <fullName evidence="1">Uncharacterized protein</fullName>
    </submittedName>
</protein>
<sequence>MNTECGFCHAKFFSMEVQRTEGGINICCNKGSVSLPELFDDFPEELQQLFTADEREAKRSNYVYHLAGPLHPDNGEAPSFAQFYIMDSAQAAEERMSNPANVRCDSSTMRKLSDLLSRVNRYAQAYQMMDEVVRAEEALAALEGRSVAPVRMIFDLNADVDRRRYNLPTCNEGWCLHIANVPTDQLIPSVAAVYVGDDIPATRSFAVDEKISAEIPDRAADPDLYALVTTLMIHGACGDRNPNAPCMANGICIRHFPKRFCGETNMNVDSYVEYKRRDQGRRVVSGGFILDNRSVVPFSPFLLKKYQSHVNLEYCAMVQATKYPYKYVHKGSDRAAIELRREDEGLDEIKVTAAESFEDLRTVADDEGRPMVYQTFEEAAKARGLLNDDTEFLHTLQEVATFQMPQELRIICACIQELWREMKTSLSEDFRRSAATDEEAEALAYYEMADAPQQHQIDLEQLIDPPPRPRQSFDVETVDQGATREEGDRLYSTLNSLQKGAADKVFEAADNPTSTRLFFIDGPGGSGKTYFYNALFCTLTGRGKKILPIVEKGTRQQIVNGCIKRFLFAVLV</sequence>
<name>A0A0B1TDZ7_OESDE</name>
<dbReference type="EMBL" id="KN549855">
    <property type="protein sequence ID" value="KHJ95768.1"/>
    <property type="molecule type" value="Genomic_DNA"/>
</dbReference>
<dbReference type="Proteomes" id="UP000053660">
    <property type="component" value="Unassembled WGS sequence"/>
</dbReference>
<gene>
    <name evidence="1" type="ORF">OESDEN_04280</name>
</gene>
<accession>A0A0B1TDZ7</accession>
<dbReference type="InterPro" id="IPR027417">
    <property type="entry name" value="P-loop_NTPase"/>
</dbReference>
<keyword evidence="2" id="KW-1185">Reference proteome</keyword>
<dbReference type="AlphaFoldDB" id="A0A0B1TDZ7"/>
<evidence type="ECO:0000313" key="1">
    <source>
        <dbReference type="EMBL" id="KHJ95768.1"/>
    </source>
</evidence>
<proteinExistence type="predicted"/>
<dbReference type="OrthoDB" id="5866727at2759"/>
<dbReference type="PANTHER" id="PTHR10492">
    <property type="match status" value="1"/>
</dbReference>
<reference evidence="1 2" key="1">
    <citation type="submission" date="2014-03" db="EMBL/GenBank/DDBJ databases">
        <title>Draft genome of the hookworm Oesophagostomum dentatum.</title>
        <authorList>
            <person name="Mitreva M."/>
        </authorList>
    </citation>
    <scope>NUCLEOTIDE SEQUENCE [LARGE SCALE GENOMIC DNA]</scope>
    <source>
        <strain evidence="1 2">OD-Hann</strain>
    </source>
</reference>
<organism evidence="1 2">
    <name type="scientific">Oesophagostomum dentatum</name>
    <name type="common">Nodular worm</name>
    <dbReference type="NCBI Taxonomy" id="61180"/>
    <lineage>
        <taxon>Eukaryota</taxon>
        <taxon>Metazoa</taxon>
        <taxon>Ecdysozoa</taxon>
        <taxon>Nematoda</taxon>
        <taxon>Chromadorea</taxon>
        <taxon>Rhabditida</taxon>
        <taxon>Rhabditina</taxon>
        <taxon>Rhabditomorpha</taxon>
        <taxon>Strongyloidea</taxon>
        <taxon>Strongylidae</taxon>
        <taxon>Oesophagostomum</taxon>
    </lineage>
</organism>
<dbReference type="Gene3D" id="3.40.50.300">
    <property type="entry name" value="P-loop containing nucleotide triphosphate hydrolases"/>
    <property type="match status" value="1"/>
</dbReference>
<evidence type="ECO:0000313" key="2">
    <source>
        <dbReference type="Proteomes" id="UP000053660"/>
    </source>
</evidence>
<dbReference type="SUPFAM" id="SSF52540">
    <property type="entry name" value="P-loop containing nucleoside triphosphate hydrolases"/>
    <property type="match status" value="1"/>
</dbReference>